<dbReference type="Pfam" id="PF01061">
    <property type="entry name" value="ABC2_membrane"/>
    <property type="match status" value="1"/>
</dbReference>
<gene>
    <name evidence="10" type="primary">tagG</name>
    <name evidence="10" type="ORF">Tfer_1168</name>
</gene>
<comment type="caution">
    <text evidence="10">The sequence shown here is derived from an EMBL/GenBank/DDBJ whole genome shotgun (WGS) entry which is preliminary data.</text>
</comment>
<dbReference type="Proteomes" id="UP000037175">
    <property type="component" value="Unassembled WGS sequence"/>
</dbReference>
<evidence type="ECO:0000313" key="11">
    <source>
        <dbReference type="Proteomes" id="UP000037175"/>
    </source>
</evidence>
<evidence type="ECO:0000313" key="10">
    <source>
        <dbReference type="EMBL" id="KNZ70028.1"/>
    </source>
</evidence>
<evidence type="ECO:0000259" key="9">
    <source>
        <dbReference type="PROSITE" id="PS51012"/>
    </source>
</evidence>
<evidence type="ECO:0000256" key="2">
    <source>
        <dbReference type="ARBA" id="ARBA00007783"/>
    </source>
</evidence>
<evidence type="ECO:0000256" key="8">
    <source>
        <dbReference type="RuleBase" id="RU361157"/>
    </source>
</evidence>
<feature type="transmembrane region" description="Helical" evidence="8">
    <location>
        <begin position="70"/>
        <end position="86"/>
    </location>
</feature>
<dbReference type="PROSITE" id="PS51012">
    <property type="entry name" value="ABC_TM2"/>
    <property type="match status" value="1"/>
</dbReference>
<evidence type="ECO:0000256" key="4">
    <source>
        <dbReference type="ARBA" id="ARBA00022475"/>
    </source>
</evidence>
<keyword evidence="4 8" id="KW-1003">Cell membrane</keyword>
<evidence type="ECO:0000256" key="3">
    <source>
        <dbReference type="ARBA" id="ARBA00022448"/>
    </source>
</evidence>
<dbReference type="GO" id="GO:0005886">
    <property type="term" value="C:plasma membrane"/>
    <property type="evidence" value="ECO:0007669"/>
    <property type="project" value="UniProtKB-SubCell"/>
</dbReference>
<dbReference type="EMBL" id="LGTE01000006">
    <property type="protein sequence ID" value="KNZ70028.1"/>
    <property type="molecule type" value="Genomic_DNA"/>
</dbReference>
<keyword evidence="3 8" id="KW-0813">Transport</keyword>
<dbReference type="InterPro" id="IPR013525">
    <property type="entry name" value="ABC2_TM"/>
</dbReference>
<feature type="transmembrane region" description="Helical" evidence="8">
    <location>
        <begin position="237"/>
        <end position="258"/>
    </location>
</feature>
<dbReference type="PANTHER" id="PTHR30413">
    <property type="entry name" value="INNER MEMBRANE TRANSPORT PERMEASE"/>
    <property type="match status" value="1"/>
</dbReference>
<feature type="transmembrane region" description="Helical" evidence="8">
    <location>
        <begin position="182"/>
        <end position="200"/>
    </location>
</feature>
<comment type="subcellular location">
    <subcellularLocation>
        <location evidence="1 8">Cell membrane</location>
        <topology evidence="1 8">Multi-pass membrane protein</topology>
    </subcellularLocation>
</comment>
<feature type="domain" description="ABC transmembrane type-2" evidence="9">
    <location>
        <begin position="38"/>
        <end position="261"/>
    </location>
</feature>
<keyword evidence="11" id="KW-1185">Reference proteome</keyword>
<accession>A0A0L6W3T8</accession>
<sequence>MSYLKQFYLFLIDTIKCRGLIFELAKKDFRAKHLGSYLGILWAFVQPTITILIFWFVFQVGFKSTPVDNFPFILWLLCGMVPWFFFSEAISNATNAVIENSYLVKKVVFRVSILPIIKIVSALFIHIFFIIFLFLMFFLYGYKPNIYNIQIIYYLLATVILVLGISWITSSLIIFLRDIGQIVGMLLQFGFWMTPIFWSLKIVPEKYHNILKLNPIYYIVEGYRESFIYRTWFWEHLYLSIYFWIITLSLFIIGALMFRRLRPHFADVL</sequence>
<dbReference type="GO" id="GO:0015920">
    <property type="term" value="P:lipopolysaccharide transport"/>
    <property type="evidence" value="ECO:0007669"/>
    <property type="project" value="TreeGrafter"/>
</dbReference>
<dbReference type="PATRIC" id="fig|281456.6.peg.1241"/>
<dbReference type="InterPro" id="IPR047817">
    <property type="entry name" value="ABC2_TM_bact-type"/>
</dbReference>
<protein>
    <recommendedName>
        <fullName evidence="8">Transport permease protein</fullName>
    </recommendedName>
</protein>
<evidence type="ECO:0000256" key="6">
    <source>
        <dbReference type="ARBA" id="ARBA00022989"/>
    </source>
</evidence>
<evidence type="ECO:0000256" key="7">
    <source>
        <dbReference type="ARBA" id="ARBA00023136"/>
    </source>
</evidence>
<dbReference type="AlphaFoldDB" id="A0A0L6W3T8"/>
<keyword evidence="6 8" id="KW-1133">Transmembrane helix</keyword>
<dbReference type="GO" id="GO:0140359">
    <property type="term" value="F:ABC-type transporter activity"/>
    <property type="evidence" value="ECO:0007669"/>
    <property type="project" value="InterPro"/>
</dbReference>
<comment type="similarity">
    <text evidence="2 8">Belongs to the ABC-2 integral membrane protein family.</text>
</comment>
<feature type="transmembrane region" description="Helical" evidence="8">
    <location>
        <begin position="107"/>
        <end position="140"/>
    </location>
</feature>
<evidence type="ECO:0000256" key="5">
    <source>
        <dbReference type="ARBA" id="ARBA00022692"/>
    </source>
</evidence>
<name>A0A0L6W3T8_9FIRM</name>
<evidence type="ECO:0000256" key="1">
    <source>
        <dbReference type="ARBA" id="ARBA00004651"/>
    </source>
</evidence>
<dbReference type="RefSeq" id="WP_052217249.1">
    <property type="nucleotide sequence ID" value="NZ_LGTE01000006.1"/>
</dbReference>
<feature type="transmembrane region" description="Helical" evidence="8">
    <location>
        <begin position="37"/>
        <end position="58"/>
    </location>
</feature>
<keyword evidence="7 8" id="KW-0472">Membrane</keyword>
<keyword evidence="5 8" id="KW-0812">Transmembrane</keyword>
<reference evidence="11" key="1">
    <citation type="submission" date="2015-07" db="EMBL/GenBank/DDBJ databases">
        <title>Complete Genome of Thermincola ferriacetica strain Z-0001T.</title>
        <authorList>
            <person name="Lusk B."/>
            <person name="Badalamenti J.P."/>
            <person name="Parameswaran P."/>
            <person name="Bond D.R."/>
            <person name="Torres C.I."/>
        </authorList>
    </citation>
    <scope>NUCLEOTIDE SEQUENCE [LARGE SCALE GENOMIC DNA]</scope>
    <source>
        <strain evidence="11">Z-0001</strain>
    </source>
</reference>
<dbReference type="PANTHER" id="PTHR30413:SF10">
    <property type="entry name" value="CAPSULE POLYSACCHARIDE EXPORT INNER-MEMBRANE PROTEIN CTRC"/>
    <property type="match status" value="1"/>
</dbReference>
<organism evidence="10 11">
    <name type="scientific">Thermincola ferriacetica</name>
    <dbReference type="NCBI Taxonomy" id="281456"/>
    <lineage>
        <taxon>Bacteria</taxon>
        <taxon>Bacillati</taxon>
        <taxon>Bacillota</taxon>
        <taxon>Clostridia</taxon>
        <taxon>Eubacteriales</taxon>
        <taxon>Thermincolaceae</taxon>
        <taxon>Thermincola</taxon>
    </lineage>
</organism>
<feature type="transmembrane region" description="Helical" evidence="8">
    <location>
        <begin position="152"/>
        <end position="175"/>
    </location>
</feature>
<proteinExistence type="inferred from homology"/>